<protein>
    <submittedName>
        <fullName evidence="2">Uncharacterized protein</fullName>
    </submittedName>
</protein>
<organism evidence="2 3">
    <name type="scientific">Aliidiomarina shirensis</name>
    <dbReference type="NCBI Taxonomy" id="1048642"/>
    <lineage>
        <taxon>Bacteria</taxon>
        <taxon>Pseudomonadati</taxon>
        <taxon>Pseudomonadota</taxon>
        <taxon>Gammaproteobacteria</taxon>
        <taxon>Alteromonadales</taxon>
        <taxon>Idiomarinaceae</taxon>
        <taxon>Aliidiomarina</taxon>
    </lineage>
</organism>
<feature type="transmembrane region" description="Helical" evidence="1">
    <location>
        <begin position="149"/>
        <end position="171"/>
    </location>
</feature>
<dbReference type="OrthoDB" id="9844259at2"/>
<keyword evidence="1" id="KW-0812">Transmembrane</keyword>
<reference evidence="3" key="1">
    <citation type="journal article" date="2018" name="Front. Microbiol.">
        <title>Genome-Based Analysis Reveals the Taxonomy and Diversity of the Family Idiomarinaceae.</title>
        <authorList>
            <person name="Liu Y."/>
            <person name="Lai Q."/>
            <person name="Shao Z."/>
        </authorList>
    </citation>
    <scope>NUCLEOTIDE SEQUENCE [LARGE SCALE GENOMIC DNA]</scope>
    <source>
        <strain evidence="3">AIS</strain>
    </source>
</reference>
<sequence>MGFIKKVFSALWRSAVTLIVTLFAYVFIAFGYESMQNDKARLESFAYLEQLYDSYMVNPRDHAADLSIRYVNLNDEYYIHDENTDTEHYSFTFNYTDDSRYTTPREVYSYEIPENFQQRAIYTLTEQPTIYALSPAAQFSYEESKASGWGFFVFIFILIAFPWLSFVVWLWRRHGINHSGP</sequence>
<dbReference type="EMBL" id="PIPP01000001">
    <property type="protein sequence ID" value="RUO38484.1"/>
    <property type="molecule type" value="Genomic_DNA"/>
</dbReference>
<dbReference type="AlphaFoldDB" id="A0A432WXH6"/>
<evidence type="ECO:0000313" key="3">
    <source>
        <dbReference type="Proteomes" id="UP000286934"/>
    </source>
</evidence>
<accession>A0A432WXH6</accession>
<gene>
    <name evidence="2" type="ORF">CWE13_02260</name>
</gene>
<name>A0A432WXH6_9GAMM</name>
<proteinExistence type="predicted"/>
<evidence type="ECO:0000256" key="1">
    <source>
        <dbReference type="SAM" id="Phobius"/>
    </source>
</evidence>
<feature type="transmembrane region" description="Helical" evidence="1">
    <location>
        <begin position="12"/>
        <end position="32"/>
    </location>
</feature>
<comment type="caution">
    <text evidence="2">The sequence shown here is derived from an EMBL/GenBank/DDBJ whole genome shotgun (WGS) entry which is preliminary data.</text>
</comment>
<dbReference type="Proteomes" id="UP000286934">
    <property type="component" value="Unassembled WGS sequence"/>
</dbReference>
<keyword evidence="1" id="KW-0472">Membrane</keyword>
<evidence type="ECO:0000313" key="2">
    <source>
        <dbReference type="EMBL" id="RUO38484.1"/>
    </source>
</evidence>
<keyword evidence="3" id="KW-1185">Reference proteome</keyword>
<keyword evidence="1" id="KW-1133">Transmembrane helix</keyword>
<dbReference type="RefSeq" id="WP_126805703.1">
    <property type="nucleotide sequence ID" value="NZ_PIPP01000001.1"/>
</dbReference>